<gene>
    <name evidence="2" type="primary">CYP704C1</name>
    <name evidence="2" type="ORF">SNEC2469_LOCUS35447</name>
</gene>
<keyword evidence="3" id="KW-1185">Reference proteome</keyword>
<feature type="signal peptide" evidence="1">
    <location>
        <begin position="1"/>
        <end position="16"/>
    </location>
</feature>
<comment type="caution">
    <text evidence="2">The sequence shown here is derived from an EMBL/GenBank/DDBJ whole genome shotgun (WGS) entry which is preliminary data.</text>
</comment>
<evidence type="ECO:0000313" key="3">
    <source>
        <dbReference type="Proteomes" id="UP000601435"/>
    </source>
</evidence>
<name>A0A813CKK7_9DINO</name>
<dbReference type="Proteomes" id="UP000601435">
    <property type="component" value="Unassembled WGS sequence"/>
</dbReference>
<organism evidence="2 3">
    <name type="scientific">Symbiodinium necroappetens</name>
    <dbReference type="NCBI Taxonomy" id="1628268"/>
    <lineage>
        <taxon>Eukaryota</taxon>
        <taxon>Sar</taxon>
        <taxon>Alveolata</taxon>
        <taxon>Dinophyceae</taxon>
        <taxon>Suessiales</taxon>
        <taxon>Symbiodiniaceae</taxon>
        <taxon>Symbiodinium</taxon>
    </lineage>
</organism>
<evidence type="ECO:0000256" key="1">
    <source>
        <dbReference type="SAM" id="SignalP"/>
    </source>
</evidence>
<dbReference type="OrthoDB" id="419709at2759"/>
<protein>
    <submittedName>
        <fullName evidence="2">CYP704C1 protein</fullName>
    </submittedName>
</protein>
<reference evidence="2" key="1">
    <citation type="submission" date="2021-02" db="EMBL/GenBank/DDBJ databases">
        <authorList>
            <person name="Dougan E. K."/>
            <person name="Rhodes N."/>
            <person name="Thang M."/>
            <person name="Chan C."/>
        </authorList>
    </citation>
    <scope>NUCLEOTIDE SEQUENCE</scope>
</reference>
<sequence>MLLCLLLLPFNRPLLAYLGEPLLLSVDESGRDKWFEQFDSLATDPHHFFTCYNPFLSSMIEYQTGLVLPTIRLHGLYTEVSYTPSGRRGEQALVIKGPNICTDSVCVLNKFLSNLLGQSSAGGAAE</sequence>
<dbReference type="AlphaFoldDB" id="A0A813CKK7"/>
<keyword evidence="1" id="KW-0732">Signal</keyword>
<evidence type="ECO:0000313" key="2">
    <source>
        <dbReference type="EMBL" id="CAE7944916.1"/>
    </source>
</evidence>
<feature type="chain" id="PRO_5032990056" evidence="1">
    <location>
        <begin position="17"/>
        <end position="126"/>
    </location>
</feature>
<feature type="non-terminal residue" evidence="2">
    <location>
        <position position="1"/>
    </location>
</feature>
<accession>A0A813CKK7</accession>
<dbReference type="EMBL" id="CAJNJA010102597">
    <property type="protein sequence ID" value="CAE7944916.1"/>
    <property type="molecule type" value="Genomic_DNA"/>
</dbReference>
<proteinExistence type="predicted"/>